<evidence type="ECO:0000256" key="5">
    <source>
        <dbReference type="ARBA" id="ARBA00022989"/>
    </source>
</evidence>
<evidence type="ECO:0000256" key="3">
    <source>
        <dbReference type="ARBA" id="ARBA00022692"/>
    </source>
</evidence>
<feature type="region of interest" description="Disordered" evidence="12">
    <location>
        <begin position="56"/>
        <end position="80"/>
    </location>
</feature>
<keyword evidence="7" id="KW-0408">Iron</keyword>
<comment type="catalytic activity">
    <reaction evidence="11">
        <text>Fe(II)-heme o + 2 A + H2O = Fe(II)-heme a + 2 AH2</text>
        <dbReference type="Rhea" id="RHEA:63388"/>
        <dbReference type="ChEBI" id="CHEBI:13193"/>
        <dbReference type="ChEBI" id="CHEBI:15377"/>
        <dbReference type="ChEBI" id="CHEBI:17499"/>
        <dbReference type="ChEBI" id="CHEBI:60530"/>
        <dbReference type="ChEBI" id="CHEBI:61715"/>
        <dbReference type="EC" id="1.17.99.9"/>
    </reaction>
    <physiologicalReaction direction="left-to-right" evidence="11">
        <dbReference type="Rhea" id="RHEA:63389"/>
    </physiologicalReaction>
</comment>
<dbReference type="GO" id="GO:0016653">
    <property type="term" value="F:oxidoreductase activity, acting on NAD(P)H, heme protein as acceptor"/>
    <property type="evidence" value="ECO:0007669"/>
    <property type="project" value="TreeGrafter"/>
</dbReference>
<evidence type="ECO:0000256" key="9">
    <source>
        <dbReference type="ARBA" id="ARBA00023136"/>
    </source>
</evidence>
<reference evidence="15" key="1">
    <citation type="submission" date="2017-03" db="EMBL/GenBank/DDBJ databases">
        <authorList>
            <person name="Sharma R."/>
            <person name="Thines M."/>
        </authorList>
    </citation>
    <scope>NUCLEOTIDE SEQUENCE [LARGE SCALE GENOMIC DNA]</scope>
</reference>
<dbReference type="Proteomes" id="UP000192927">
    <property type="component" value="Unassembled WGS sequence"/>
</dbReference>
<feature type="transmembrane region" description="Helical" evidence="13">
    <location>
        <begin position="100"/>
        <end position="121"/>
    </location>
</feature>
<keyword evidence="8" id="KW-0350">Heme biosynthesis</keyword>
<evidence type="ECO:0000256" key="7">
    <source>
        <dbReference type="ARBA" id="ARBA00023004"/>
    </source>
</evidence>
<evidence type="ECO:0000256" key="12">
    <source>
        <dbReference type="SAM" id="MobiDB-lite"/>
    </source>
</evidence>
<sequence length="510" mass="55698">MASMFSGFPALRRAAPRLSKEFFSCSQCSRTLPKGKSTTPYLNAFRSSTRRTIASSSDAVTSHSVGPSTLSSLSRSINQKAERTRTSARSSFFPETSDKVVAYWLLGSAASVFGIVVFGGLTRLTESGLSITEWKPVTGSVPPASAADWQSEFAKYQSSPEYKVLNPNMTLDEFKSIYYMEWTHRIWGRFVGLSFLVPSIYFIARRKVSAPMAGKIIGIAGLIGFQGFLGWWMVKSGLKDDLFAPGSQPRVSQYRLTAHLGTAFICYTAMLWNGLSILRAHKLLADPTVAEKTLSVLRSPELKMFRRSVAGLAVLVFCTAMSGGLVAGLDAGLIYNEFPMMGLGLTPPKSELFSDFYSHTADNSDLWWRNMLENPSLVQLDHRILATTTFTSIMALWAYTKYSPTLRNMLPAAAKKGMHGVVGFVCLQVILGISTLIYFVPLPIASAHQAGSLALLTSVVILGGRVWVPGRASKLVTQRLAAARAAPLRSGPRIVNMRRDAVNGIQGRTS</sequence>
<evidence type="ECO:0000313" key="15">
    <source>
        <dbReference type="Proteomes" id="UP000192927"/>
    </source>
</evidence>
<evidence type="ECO:0000256" key="13">
    <source>
        <dbReference type="SAM" id="Phobius"/>
    </source>
</evidence>
<keyword evidence="6" id="KW-0560">Oxidoreductase</keyword>
<evidence type="ECO:0000256" key="2">
    <source>
        <dbReference type="ARBA" id="ARBA00004141"/>
    </source>
</evidence>
<dbReference type="PANTHER" id="PTHR23289:SF2">
    <property type="entry name" value="CYTOCHROME C OXIDASE ASSEMBLY PROTEIN COX15 HOMOLOG"/>
    <property type="match status" value="1"/>
</dbReference>
<feature type="transmembrane region" description="Helical" evidence="13">
    <location>
        <begin position="450"/>
        <end position="468"/>
    </location>
</feature>
<comment type="pathway">
    <text evidence="10">Porphyrin-containing compound metabolism; heme A biosynthesis; heme A from heme O: step 1/1.</text>
</comment>
<dbReference type="HAMAP" id="MF_01665">
    <property type="entry name" value="HemeA_synth_type2"/>
    <property type="match status" value="1"/>
</dbReference>
<feature type="transmembrane region" description="Helical" evidence="13">
    <location>
        <begin position="186"/>
        <end position="204"/>
    </location>
</feature>
<dbReference type="PANTHER" id="PTHR23289">
    <property type="entry name" value="CYTOCHROME C OXIDASE ASSEMBLY PROTEIN COX15"/>
    <property type="match status" value="1"/>
</dbReference>
<evidence type="ECO:0000256" key="10">
    <source>
        <dbReference type="ARBA" id="ARBA00044501"/>
    </source>
</evidence>
<keyword evidence="3 13" id="KW-0812">Transmembrane</keyword>
<protein>
    <submittedName>
        <fullName evidence="14">Cytochrome c oxidase assembly protein cox15</fullName>
    </submittedName>
</protein>
<comment type="subcellular location">
    <subcellularLocation>
        <location evidence="2">Membrane</location>
        <topology evidence="2">Multi-pass membrane protein</topology>
    </subcellularLocation>
</comment>
<feature type="transmembrane region" description="Helical" evidence="13">
    <location>
        <begin position="382"/>
        <end position="400"/>
    </location>
</feature>
<keyword evidence="4" id="KW-0479">Metal-binding</keyword>
<evidence type="ECO:0000313" key="14">
    <source>
        <dbReference type="EMBL" id="SLM36998.1"/>
    </source>
</evidence>
<feature type="transmembrane region" description="Helical" evidence="13">
    <location>
        <begin position="309"/>
        <end position="335"/>
    </location>
</feature>
<evidence type="ECO:0000256" key="4">
    <source>
        <dbReference type="ARBA" id="ARBA00022723"/>
    </source>
</evidence>
<dbReference type="InterPro" id="IPR023754">
    <property type="entry name" value="HemeA_Synthase_type2"/>
</dbReference>
<keyword evidence="5 13" id="KW-1133">Transmembrane helix</keyword>
<dbReference type="InterPro" id="IPR003780">
    <property type="entry name" value="COX15/CtaA_fam"/>
</dbReference>
<feature type="compositionally biased region" description="Polar residues" evidence="12">
    <location>
        <begin position="58"/>
        <end position="79"/>
    </location>
</feature>
<feature type="transmembrane region" description="Helical" evidence="13">
    <location>
        <begin position="421"/>
        <end position="444"/>
    </location>
</feature>
<feature type="transmembrane region" description="Helical" evidence="13">
    <location>
        <begin position="216"/>
        <end position="234"/>
    </location>
</feature>
<evidence type="ECO:0000256" key="1">
    <source>
        <dbReference type="ARBA" id="ARBA00001970"/>
    </source>
</evidence>
<keyword evidence="9 13" id="KW-0472">Membrane</keyword>
<proteinExistence type="inferred from homology"/>
<dbReference type="GO" id="GO:0005743">
    <property type="term" value="C:mitochondrial inner membrane"/>
    <property type="evidence" value="ECO:0007669"/>
    <property type="project" value="TreeGrafter"/>
</dbReference>
<evidence type="ECO:0000256" key="8">
    <source>
        <dbReference type="ARBA" id="ARBA00023133"/>
    </source>
</evidence>
<dbReference type="GO" id="GO:0046872">
    <property type="term" value="F:metal ion binding"/>
    <property type="evidence" value="ECO:0007669"/>
    <property type="project" value="UniProtKB-KW"/>
</dbReference>
<dbReference type="GO" id="GO:0006784">
    <property type="term" value="P:heme A biosynthetic process"/>
    <property type="evidence" value="ECO:0007669"/>
    <property type="project" value="InterPro"/>
</dbReference>
<comment type="cofactor">
    <cofactor evidence="1">
        <name>heme b</name>
        <dbReference type="ChEBI" id="CHEBI:60344"/>
    </cofactor>
</comment>
<dbReference type="AlphaFoldDB" id="A0A1W5D1I5"/>
<evidence type="ECO:0000256" key="11">
    <source>
        <dbReference type="ARBA" id="ARBA00048044"/>
    </source>
</evidence>
<dbReference type="EMBL" id="FWEW01001411">
    <property type="protein sequence ID" value="SLM36998.1"/>
    <property type="molecule type" value="Genomic_DNA"/>
</dbReference>
<dbReference type="Pfam" id="PF02628">
    <property type="entry name" value="COX15-CtaA"/>
    <property type="match status" value="1"/>
</dbReference>
<evidence type="ECO:0000256" key="6">
    <source>
        <dbReference type="ARBA" id="ARBA00023002"/>
    </source>
</evidence>
<accession>A0A1W5D1I5</accession>
<feature type="transmembrane region" description="Helical" evidence="13">
    <location>
        <begin position="254"/>
        <end position="275"/>
    </location>
</feature>
<name>A0A1W5D1I5_9LECA</name>
<keyword evidence="15" id="KW-1185">Reference proteome</keyword>
<dbReference type="GO" id="GO:0120547">
    <property type="term" value="F:heme A synthase activity"/>
    <property type="evidence" value="ECO:0007669"/>
    <property type="project" value="UniProtKB-EC"/>
</dbReference>
<organism evidence="14 15">
    <name type="scientific">Lasallia pustulata</name>
    <dbReference type="NCBI Taxonomy" id="136370"/>
    <lineage>
        <taxon>Eukaryota</taxon>
        <taxon>Fungi</taxon>
        <taxon>Dikarya</taxon>
        <taxon>Ascomycota</taxon>
        <taxon>Pezizomycotina</taxon>
        <taxon>Lecanoromycetes</taxon>
        <taxon>OSLEUM clade</taxon>
        <taxon>Umbilicariomycetidae</taxon>
        <taxon>Umbilicariales</taxon>
        <taxon>Umbilicariaceae</taxon>
        <taxon>Lasallia</taxon>
    </lineage>
</organism>